<keyword evidence="6" id="KW-1185">Reference proteome</keyword>
<keyword evidence="1" id="KW-0175">Coiled coil</keyword>
<protein>
    <submittedName>
        <fullName evidence="5">Thap domain-containing protein 9</fullName>
    </submittedName>
</protein>
<proteinExistence type="predicted"/>
<dbReference type="Pfam" id="PF12017">
    <property type="entry name" value="Tnp_P_element"/>
    <property type="match status" value="1"/>
</dbReference>
<evidence type="ECO:0000259" key="2">
    <source>
        <dbReference type="Pfam" id="PF12017"/>
    </source>
</evidence>
<dbReference type="AlphaFoldDB" id="A0A0J7K4T5"/>
<dbReference type="InterPro" id="IPR048365">
    <property type="entry name" value="TNP-like_RNaseH_N"/>
</dbReference>
<sequence>MMDVSNLSNEVSVNEQHDTAITPLPEAFSTPTRKKIRYPGDISNNLLEKMTPTKLKQSVRLLRETCQKKDHKIKRLQSLQNRQKKKIESLQSLLSDLKKNNLLSSNTYDIMQNLSEEKSIIEEIKKGKVKGRYSPELRAFALTLNFYSPKAYNYVREVYKNKLLAPSTLRSWYVNTNGSPGFAQEAFDILKKRSEAAGDKKIYATLMMDEIAIRKQLEWSNSEKKFLGYVDCGTVIPEPDNMPLAKEALVYLLTGLNERWKIPVAYFYIDSLTSQERAEITLQILNFIAPSGINIIALTFDGLPANIKMCTELNADVYNNRPYFRHPTRDHDIVIFFDAAHMLKLIRTAWATKEILYDSNGNSIKWEFIENLVHLQENDYFHLANKINNKHIQWQKK</sequence>
<name>A0A0J7K4T5_LASNI</name>
<feature type="domain" description="Transposable element P transposase-like RNase H" evidence="3">
    <location>
        <begin position="179"/>
        <end position="313"/>
    </location>
</feature>
<dbReference type="Pfam" id="PF21787">
    <property type="entry name" value="TNP-like_RNaseH_N"/>
    <property type="match status" value="1"/>
</dbReference>
<evidence type="ECO:0000313" key="6">
    <source>
        <dbReference type="Proteomes" id="UP000036403"/>
    </source>
</evidence>
<feature type="domain" description="THAP9-like helix-turn-helix" evidence="2">
    <location>
        <begin position="97"/>
        <end position="172"/>
    </location>
</feature>
<dbReference type="EMBL" id="LBMM01013799">
    <property type="protein sequence ID" value="KMQ85473.1"/>
    <property type="molecule type" value="Genomic_DNA"/>
</dbReference>
<dbReference type="OrthoDB" id="7554156at2759"/>
<dbReference type="Pfam" id="PF21788">
    <property type="entry name" value="TNP-like_GBD"/>
    <property type="match status" value="1"/>
</dbReference>
<feature type="domain" description="Transposable element P transposase-like GTP-binding insertion" evidence="4">
    <location>
        <begin position="340"/>
        <end position="397"/>
    </location>
</feature>
<accession>A0A0J7K4T5</accession>
<organism evidence="5 6">
    <name type="scientific">Lasius niger</name>
    <name type="common">Black garden ant</name>
    <dbReference type="NCBI Taxonomy" id="67767"/>
    <lineage>
        <taxon>Eukaryota</taxon>
        <taxon>Metazoa</taxon>
        <taxon>Ecdysozoa</taxon>
        <taxon>Arthropoda</taxon>
        <taxon>Hexapoda</taxon>
        <taxon>Insecta</taxon>
        <taxon>Pterygota</taxon>
        <taxon>Neoptera</taxon>
        <taxon>Endopterygota</taxon>
        <taxon>Hymenoptera</taxon>
        <taxon>Apocrita</taxon>
        <taxon>Aculeata</taxon>
        <taxon>Formicoidea</taxon>
        <taxon>Formicidae</taxon>
        <taxon>Formicinae</taxon>
        <taxon>Lasius</taxon>
        <taxon>Lasius</taxon>
    </lineage>
</organism>
<evidence type="ECO:0000256" key="1">
    <source>
        <dbReference type="SAM" id="Coils"/>
    </source>
</evidence>
<gene>
    <name evidence="5" type="ORF">RF55_15960</name>
</gene>
<dbReference type="InterPro" id="IPR021896">
    <property type="entry name" value="THAP9-like_HTH"/>
</dbReference>
<evidence type="ECO:0000259" key="4">
    <source>
        <dbReference type="Pfam" id="PF21788"/>
    </source>
</evidence>
<evidence type="ECO:0000259" key="3">
    <source>
        <dbReference type="Pfam" id="PF21787"/>
    </source>
</evidence>
<dbReference type="PaxDb" id="67767-A0A0J7K4T5"/>
<feature type="coiled-coil region" evidence="1">
    <location>
        <begin position="73"/>
        <end position="100"/>
    </location>
</feature>
<dbReference type="Proteomes" id="UP000036403">
    <property type="component" value="Unassembled WGS sequence"/>
</dbReference>
<evidence type="ECO:0000313" key="5">
    <source>
        <dbReference type="EMBL" id="KMQ85473.1"/>
    </source>
</evidence>
<dbReference type="InterPro" id="IPR048366">
    <property type="entry name" value="TNP-like_GBD"/>
</dbReference>
<reference evidence="5 6" key="1">
    <citation type="submission" date="2015-04" db="EMBL/GenBank/DDBJ databases">
        <title>Lasius niger genome sequencing.</title>
        <authorList>
            <person name="Konorov E.A."/>
            <person name="Nikitin M.A."/>
            <person name="Kirill M.V."/>
            <person name="Chang P."/>
        </authorList>
    </citation>
    <scope>NUCLEOTIDE SEQUENCE [LARGE SCALE GENOMIC DNA]</scope>
    <source>
        <tissue evidence="5">Whole</tissue>
    </source>
</reference>
<comment type="caution">
    <text evidence="5">The sequence shown here is derived from an EMBL/GenBank/DDBJ whole genome shotgun (WGS) entry which is preliminary data.</text>
</comment>